<gene>
    <name evidence="1" type="ORF">PH603_01430</name>
</gene>
<keyword evidence="2" id="KW-1185">Reference proteome</keyword>
<evidence type="ECO:0000313" key="1">
    <source>
        <dbReference type="EMBL" id="WCL54419.1"/>
    </source>
</evidence>
<name>A0AAF0BKL5_9PROT</name>
<dbReference type="KEGG" id="gso:PH603_01430"/>
<protein>
    <submittedName>
        <fullName evidence="1">Uncharacterized protein</fullName>
    </submittedName>
</protein>
<evidence type="ECO:0000313" key="2">
    <source>
        <dbReference type="Proteomes" id="UP001217500"/>
    </source>
</evidence>
<sequence length="81" mass="9560">MTKDLQLRDYEEGYRFRVLCRTCRYGWNEEPAGLLTRKGLRKTLYLEELEAKLCCPRCRRTSTKITPIIIKPQHHFVGGMA</sequence>
<reference evidence="1" key="1">
    <citation type="submission" date="2023-01" db="EMBL/GenBank/DDBJ databases">
        <title>The genome sequence of Kordiimonadaceae bacterium 6D33.</title>
        <authorList>
            <person name="Liu Y."/>
        </authorList>
    </citation>
    <scope>NUCLEOTIDE SEQUENCE</scope>
    <source>
        <strain evidence="1">6D33</strain>
    </source>
</reference>
<proteinExistence type="predicted"/>
<dbReference type="AlphaFoldDB" id="A0AAF0BKL5"/>
<accession>A0AAF0BKL5</accession>
<organism evidence="1 2">
    <name type="scientific">Gimibacter soli</name>
    <dbReference type="NCBI Taxonomy" id="3024400"/>
    <lineage>
        <taxon>Bacteria</taxon>
        <taxon>Pseudomonadati</taxon>
        <taxon>Pseudomonadota</taxon>
        <taxon>Alphaproteobacteria</taxon>
        <taxon>Kordiimonadales</taxon>
        <taxon>Temperatibacteraceae</taxon>
        <taxon>Gimibacter</taxon>
    </lineage>
</organism>
<dbReference type="EMBL" id="CP116805">
    <property type="protein sequence ID" value="WCL54419.1"/>
    <property type="molecule type" value="Genomic_DNA"/>
</dbReference>
<dbReference type="Proteomes" id="UP001217500">
    <property type="component" value="Chromosome"/>
</dbReference>
<dbReference type="RefSeq" id="WP_289504138.1">
    <property type="nucleotide sequence ID" value="NZ_CP116805.1"/>
</dbReference>